<dbReference type="GeneID" id="20322232"/>
<name>A0A074ZLM6_OPIVI</name>
<keyword evidence="2" id="KW-1185">Reference proteome</keyword>
<reference evidence="1 2" key="1">
    <citation type="submission" date="2013-11" db="EMBL/GenBank/DDBJ databases">
        <title>Opisthorchis viverrini - life in the bile duct.</title>
        <authorList>
            <person name="Young N.D."/>
            <person name="Nagarajan N."/>
            <person name="Lin S.J."/>
            <person name="Korhonen P.K."/>
            <person name="Jex A.R."/>
            <person name="Hall R.S."/>
            <person name="Safavi-Hemami H."/>
            <person name="Kaewkong W."/>
            <person name="Bertrand D."/>
            <person name="Gao S."/>
            <person name="Seet Q."/>
            <person name="Wongkham S."/>
            <person name="Teh B.T."/>
            <person name="Wongkham C."/>
            <person name="Intapan P.M."/>
            <person name="Maleewong W."/>
            <person name="Yang X."/>
            <person name="Hu M."/>
            <person name="Wang Z."/>
            <person name="Hofmann A."/>
            <person name="Sternberg P.W."/>
            <person name="Tan P."/>
            <person name="Wang J."/>
            <person name="Gasser R.B."/>
        </authorList>
    </citation>
    <scope>NUCLEOTIDE SEQUENCE [LARGE SCALE GENOMIC DNA]</scope>
</reference>
<dbReference type="CTD" id="20322232"/>
<evidence type="ECO:0000313" key="1">
    <source>
        <dbReference type="EMBL" id="KER24260.1"/>
    </source>
</evidence>
<dbReference type="KEGG" id="ovi:T265_08053"/>
<dbReference type="RefSeq" id="XP_009172011.1">
    <property type="nucleotide sequence ID" value="XM_009173747.1"/>
</dbReference>
<proteinExistence type="predicted"/>
<dbReference type="Proteomes" id="UP000054324">
    <property type="component" value="Unassembled WGS sequence"/>
</dbReference>
<accession>A0A074ZLM6</accession>
<gene>
    <name evidence="1" type="ORF">T265_08053</name>
</gene>
<organism evidence="1 2">
    <name type="scientific">Opisthorchis viverrini</name>
    <name type="common">Southeast Asian liver fluke</name>
    <dbReference type="NCBI Taxonomy" id="6198"/>
    <lineage>
        <taxon>Eukaryota</taxon>
        <taxon>Metazoa</taxon>
        <taxon>Spiralia</taxon>
        <taxon>Lophotrochozoa</taxon>
        <taxon>Platyhelminthes</taxon>
        <taxon>Trematoda</taxon>
        <taxon>Digenea</taxon>
        <taxon>Opisthorchiida</taxon>
        <taxon>Opisthorchiata</taxon>
        <taxon>Opisthorchiidae</taxon>
        <taxon>Opisthorchis</taxon>
    </lineage>
</organism>
<evidence type="ECO:0000313" key="2">
    <source>
        <dbReference type="Proteomes" id="UP000054324"/>
    </source>
</evidence>
<dbReference type="AlphaFoldDB" id="A0A074ZLM6"/>
<dbReference type="EMBL" id="KL596817">
    <property type="protein sequence ID" value="KER24260.1"/>
    <property type="molecule type" value="Genomic_DNA"/>
</dbReference>
<protein>
    <submittedName>
        <fullName evidence="1">Uncharacterized protein</fullName>
    </submittedName>
</protein>
<sequence length="243" mass="26750">MTLKFIHYEEKSNGKNTAMGTSLWVDGGGSACLLGFGVLRNSAVLLDIKLADGQKIRMNAMSAYVLLELGNSPGSSTFSVKNTIEANSCRYILEKQAQYQNVTLCPEVDLSCLISVVFVCIEAYKMTSSGNGGAFFHAEVRYYHMACPSQESGPISADVDVPMDDSCQGTNPSKNQTRLPPLRSSEVQRCMGEIDFVSRTGQPRDGQDNEEEYKRPNQIVLAVLCNLLLLLPSFTEQRQVANW</sequence>